<feature type="domain" description="Ketosynthase family 3 (KS3)" evidence="16">
    <location>
        <begin position="2"/>
        <end position="405"/>
    </location>
</feature>
<gene>
    <name evidence="17" type="ORF">JE024_30825</name>
</gene>
<dbReference type="Gene3D" id="3.40.47.10">
    <property type="match status" value="1"/>
</dbReference>
<evidence type="ECO:0000256" key="6">
    <source>
        <dbReference type="ARBA" id="ARBA00022679"/>
    </source>
</evidence>
<organism evidence="17 18">
    <name type="scientific">Streptomyces zhihengii</name>
    <dbReference type="NCBI Taxonomy" id="1818004"/>
    <lineage>
        <taxon>Bacteria</taxon>
        <taxon>Bacillati</taxon>
        <taxon>Actinomycetota</taxon>
        <taxon>Actinomycetes</taxon>
        <taxon>Kitasatosporales</taxon>
        <taxon>Streptomycetaceae</taxon>
        <taxon>Streptomyces</taxon>
    </lineage>
</organism>
<dbReference type="PANTHER" id="PTHR11712:SF347">
    <property type="entry name" value="BETA KETOACYL-ACYL CARRIER PROTEIN SYNTHASE"/>
    <property type="match status" value="1"/>
</dbReference>
<evidence type="ECO:0000313" key="18">
    <source>
        <dbReference type="Proteomes" id="UP000664109"/>
    </source>
</evidence>
<dbReference type="EMBL" id="JAFEJA010000002">
    <property type="protein sequence ID" value="MBM9622998.1"/>
    <property type="molecule type" value="Genomic_DNA"/>
</dbReference>
<dbReference type="Pfam" id="PF02801">
    <property type="entry name" value="Ketoacyl-synt_C"/>
    <property type="match status" value="1"/>
</dbReference>
<keyword evidence="18" id="KW-1185">Reference proteome</keyword>
<comment type="similarity">
    <text evidence="2 14 15">Belongs to the thiolase-like superfamily. Beta-ketoacyl-ACP synthases family.</text>
</comment>
<dbReference type="CDD" id="cd00834">
    <property type="entry name" value="KAS_I_II"/>
    <property type="match status" value="1"/>
</dbReference>
<evidence type="ECO:0000259" key="16">
    <source>
        <dbReference type="PROSITE" id="PS52004"/>
    </source>
</evidence>
<evidence type="ECO:0000313" key="17">
    <source>
        <dbReference type="EMBL" id="MBM9622998.1"/>
    </source>
</evidence>
<evidence type="ECO:0000256" key="4">
    <source>
        <dbReference type="ARBA" id="ARBA00014657"/>
    </source>
</evidence>
<proteinExistence type="inferred from homology"/>
<evidence type="ECO:0000256" key="7">
    <source>
        <dbReference type="ARBA" id="ARBA00022832"/>
    </source>
</evidence>
<dbReference type="Pfam" id="PF00109">
    <property type="entry name" value="ketoacyl-synt"/>
    <property type="match status" value="1"/>
</dbReference>
<keyword evidence="5 14" id="KW-0444">Lipid biosynthesis</keyword>
<dbReference type="InterPro" id="IPR017568">
    <property type="entry name" value="3-oxoacyl-ACP_synth-2"/>
</dbReference>
<dbReference type="InterPro" id="IPR020841">
    <property type="entry name" value="PKS_Beta-ketoAc_synthase_dom"/>
</dbReference>
<dbReference type="EC" id="2.3.1.179" evidence="3 14"/>
<evidence type="ECO:0000256" key="15">
    <source>
        <dbReference type="RuleBase" id="RU003694"/>
    </source>
</evidence>
<keyword evidence="7" id="KW-0276">Fatty acid metabolism</keyword>
<evidence type="ECO:0000256" key="3">
    <source>
        <dbReference type="ARBA" id="ARBA00012356"/>
    </source>
</evidence>
<comment type="catalytic activity">
    <reaction evidence="12 14">
        <text>(9Z)-hexadecenoyl-[ACP] + malonyl-[ACP] + H(+) = 3-oxo-(11Z)-octadecenoyl-[ACP] + holo-[ACP] + CO2</text>
        <dbReference type="Rhea" id="RHEA:55040"/>
        <dbReference type="Rhea" id="RHEA-COMP:9623"/>
        <dbReference type="Rhea" id="RHEA-COMP:9685"/>
        <dbReference type="Rhea" id="RHEA-COMP:10800"/>
        <dbReference type="Rhea" id="RHEA-COMP:14074"/>
        <dbReference type="ChEBI" id="CHEBI:15378"/>
        <dbReference type="ChEBI" id="CHEBI:16526"/>
        <dbReference type="ChEBI" id="CHEBI:64479"/>
        <dbReference type="ChEBI" id="CHEBI:78449"/>
        <dbReference type="ChEBI" id="CHEBI:83989"/>
        <dbReference type="ChEBI" id="CHEBI:138538"/>
        <dbReference type="EC" id="2.3.1.179"/>
    </reaction>
</comment>
<dbReference type="PANTHER" id="PTHR11712">
    <property type="entry name" value="POLYKETIDE SYNTHASE-RELATED"/>
    <property type="match status" value="1"/>
</dbReference>
<evidence type="ECO:0000256" key="14">
    <source>
        <dbReference type="PIRNR" id="PIRNR000447"/>
    </source>
</evidence>
<dbReference type="InterPro" id="IPR018201">
    <property type="entry name" value="Ketoacyl_synth_AS"/>
</dbReference>
<evidence type="ECO:0000256" key="11">
    <source>
        <dbReference type="ARBA" id="ARBA00024006"/>
    </source>
</evidence>
<evidence type="ECO:0000256" key="2">
    <source>
        <dbReference type="ARBA" id="ARBA00008467"/>
    </source>
</evidence>
<keyword evidence="10 14" id="KW-0012">Acyltransferase</keyword>
<keyword evidence="8" id="KW-0443">Lipid metabolism</keyword>
<evidence type="ECO:0000256" key="9">
    <source>
        <dbReference type="ARBA" id="ARBA00023160"/>
    </source>
</evidence>
<comment type="function">
    <text evidence="11 14">Involved in the type II fatty acid elongation cycle. Catalyzes the elongation of a wide range of acyl-ACP by the addition of two carbons from malonyl-ACP to an acyl acceptor. Can efficiently catalyze the conversion of palmitoleoyl-ACP (cis-hexadec-9-enoyl-ACP) to cis-vaccenoyl-ACP (cis-octadec-11-enoyl-ACP), an essential step in the thermal regulation of fatty acid composition.</text>
</comment>
<dbReference type="PIRSF" id="PIRSF000447">
    <property type="entry name" value="KAS_II"/>
    <property type="match status" value="1"/>
</dbReference>
<evidence type="ECO:0000256" key="10">
    <source>
        <dbReference type="ARBA" id="ARBA00023315"/>
    </source>
</evidence>
<comment type="caution">
    <text evidence="17">The sequence shown here is derived from an EMBL/GenBank/DDBJ whole genome shotgun (WGS) entry which is preliminary data.</text>
</comment>
<dbReference type="InterPro" id="IPR014031">
    <property type="entry name" value="Ketoacyl_synth_C"/>
</dbReference>
<evidence type="ECO:0000256" key="12">
    <source>
        <dbReference type="ARBA" id="ARBA00047318"/>
    </source>
</evidence>
<comment type="catalytic activity">
    <reaction evidence="13 14">
        <text>a fatty acyl-[ACP] + malonyl-[ACP] + H(+) = a 3-oxoacyl-[ACP] + holo-[ACP] + CO2</text>
        <dbReference type="Rhea" id="RHEA:22836"/>
        <dbReference type="Rhea" id="RHEA-COMP:9623"/>
        <dbReference type="Rhea" id="RHEA-COMP:9685"/>
        <dbReference type="Rhea" id="RHEA-COMP:9916"/>
        <dbReference type="Rhea" id="RHEA-COMP:14125"/>
        <dbReference type="ChEBI" id="CHEBI:15378"/>
        <dbReference type="ChEBI" id="CHEBI:16526"/>
        <dbReference type="ChEBI" id="CHEBI:64479"/>
        <dbReference type="ChEBI" id="CHEBI:78449"/>
        <dbReference type="ChEBI" id="CHEBI:78776"/>
        <dbReference type="ChEBI" id="CHEBI:138651"/>
    </reaction>
</comment>
<dbReference type="SMART" id="SM00825">
    <property type="entry name" value="PKS_KS"/>
    <property type="match status" value="1"/>
</dbReference>
<accession>A0ABS2V0Y6</accession>
<dbReference type="NCBIfam" id="NF005589">
    <property type="entry name" value="PRK07314.1"/>
    <property type="match status" value="1"/>
</dbReference>
<dbReference type="InterPro" id="IPR016039">
    <property type="entry name" value="Thiolase-like"/>
</dbReference>
<evidence type="ECO:0000256" key="1">
    <source>
        <dbReference type="ARBA" id="ARBA00005194"/>
    </source>
</evidence>
<evidence type="ECO:0000256" key="5">
    <source>
        <dbReference type="ARBA" id="ARBA00022516"/>
    </source>
</evidence>
<reference evidence="17 18" key="1">
    <citation type="journal article" date="2016" name="Arch. Microbiol.">
        <title>Streptomyces zhihengii sp. nov., isolated from rhizospheric soil of Psammosilene tunicoides.</title>
        <authorList>
            <person name="Huang M.J."/>
            <person name="Fei J.J."/>
            <person name="Salam N."/>
            <person name="Kim C.J."/>
            <person name="Hozzein W.N."/>
            <person name="Xiao M."/>
            <person name="Huang H.Q."/>
            <person name="Li W.J."/>
        </authorList>
    </citation>
    <scope>NUCLEOTIDE SEQUENCE [LARGE SCALE GENOMIC DNA]</scope>
    <source>
        <strain evidence="17 18">YIM T102</strain>
    </source>
</reference>
<dbReference type="SUPFAM" id="SSF53901">
    <property type="entry name" value="Thiolase-like"/>
    <property type="match status" value="1"/>
</dbReference>
<dbReference type="InterPro" id="IPR000794">
    <property type="entry name" value="Beta-ketoacyl_synthase"/>
</dbReference>
<dbReference type="InterPro" id="IPR014030">
    <property type="entry name" value="Ketoacyl_synth_N"/>
</dbReference>
<dbReference type="RefSeq" id="WP_205377186.1">
    <property type="nucleotide sequence ID" value="NZ_JAFEJA010000002.1"/>
</dbReference>
<keyword evidence="6 14" id="KW-0808">Transferase</keyword>
<dbReference type="Proteomes" id="UP000664109">
    <property type="component" value="Unassembled WGS sequence"/>
</dbReference>
<comment type="pathway">
    <text evidence="1 14">Lipid metabolism; fatty acid biosynthesis.</text>
</comment>
<evidence type="ECO:0000256" key="13">
    <source>
        <dbReference type="ARBA" id="ARBA00047659"/>
    </source>
</evidence>
<keyword evidence="9 14" id="KW-0275">Fatty acid biosynthesis</keyword>
<dbReference type="PROSITE" id="PS00606">
    <property type="entry name" value="KS3_1"/>
    <property type="match status" value="1"/>
</dbReference>
<dbReference type="PROSITE" id="PS52004">
    <property type="entry name" value="KS3_2"/>
    <property type="match status" value="1"/>
</dbReference>
<protein>
    <recommendedName>
        <fullName evidence="4 14">3-oxoacyl-[acyl-carrier-protein] synthase 2</fullName>
        <ecNumber evidence="3 14">2.3.1.179</ecNumber>
    </recommendedName>
</protein>
<name>A0ABS2V0Y6_9ACTN</name>
<evidence type="ECO:0000256" key="8">
    <source>
        <dbReference type="ARBA" id="ARBA00023098"/>
    </source>
</evidence>
<sequence>MTTGVVVTGLGLVTAAGVGTEPTWRAVCAGEPTAATDPSLAGLPVDFSCRVPEFDARELLGRRANLLYDRFVQLGLIAADEAVADAGLDPATWDGTRVGVVVGCGLGGAGTWETQHATFLAEGPDQVSSLMMPMMLPNMIAGHLGMRFRATGPNLITATACASGATAIGVARDMLRQGVCDIVLAGGTESAVVPLILTGFTRMRALSTRSTSPATASRPFDTDRDGFVIGEGSGILVLERAEHAAARGARVRARLVGYGASADAYHATAPDPSGAGVERALRAALADAGAVPSDVDHVNAHGTSTPLNDLAEARVLARCLGPGPAVTSAKGALGHTLGAAGAIEAALTVLTIENGLIPPTANLESQDPEIDIDVVVKEARPQPVGLALSNSLGFGGQNAVLAFAP</sequence>